<dbReference type="PANTHER" id="PTHR45708:SF49">
    <property type="entry name" value="ENDOCHITINASE"/>
    <property type="match status" value="1"/>
</dbReference>
<organism evidence="10 11">
    <name type="scientific">Allokutzneria oryzae</name>
    <dbReference type="NCBI Taxonomy" id="1378989"/>
    <lineage>
        <taxon>Bacteria</taxon>
        <taxon>Bacillati</taxon>
        <taxon>Actinomycetota</taxon>
        <taxon>Actinomycetes</taxon>
        <taxon>Pseudonocardiales</taxon>
        <taxon>Pseudonocardiaceae</taxon>
        <taxon>Allokutzneria</taxon>
    </lineage>
</organism>
<dbReference type="InterPro" id="IPR008979">
    <property type="entry name" value="Galactose-bd-like_sf"/>
</dbReference>
<dbReference type="RefSeq" id="WP_377850923.1">
    <property type="nucleotide sequence ID" value="NZ_JBHLZU010000006.1"/>
</dbReference>
<dbReference type="InterPro" id="IPR011583">
    <property type="entry name" value="Chitinase_II/V-like_cat"/>
</dbReference>
<dbReference type="SMART" id="SM00636">
    <property type="entry name" value="Glyco_18"/>
    <property type="match status" value="1"/>
</dbReference>
<feature type="signal peptide" evidence="7">
    <location>
        <begin position="1"/>
        <end position="27"/>
    </location>
</feature>
<evidence type="ECO:0000256" key="5">
    <source>
        <dbReference type="ARBA" id="ARBA00023326"/>
    </source>
</evidence>
<feature type="domain" description="GH18" evidence="9">
    <location>
        <begin position="265"/>
        <end position="556"/>
    </location>
</feature>
<dbReference type="InterPro" id="IPR036116">
    <property type="entry name" value="FN3_sf"/>
</dbReference>
<dbReference type="SUPFAM" id="SSF51445">
    <property type="entry name" value="(Trans)glycosidases"/>
    <property type="match status" value="1"/>
</dbReference>
<accession>A0ABV5ZVK2</accession>
<dbReference type="InterPro" id="IPR013783">
    <property type="entry name" value="Ig-like_fold"/>
</dbReference>
<dbReference type="Pfam" id="PF00704">
    <property type="entry name" value="Glyco_hydro_18"/>
    <property type="match status" value="1"/>
</dbReference>
<evidence type="ECO:0000256" key="3">
    <source>
        <dbReference type="ARBA" id="ARBA00022801"/>
    </source>
</evidence>
<dbReference type="Gene3D" id="2.60.120.260">
    <property type="entry name" value="Galactose-binding domain-like"/>
    <property type="match status" value="1"/>
</dbReference>
<dbReference type="Gene3D" id="2.60.40.10">
    <property type="entry name" value="Immunoglobulins"/>
    <property type="match status" value="1"/>
</dbReference>
<evidence type="ECO:0000259" key="9">
    <source>
        <dbReference type="PROSITE" id="PS51910"/>
    </source>
</evidence>
<keyword evidence="7" id="KW-0732">Signal</keyword>
<keyword evidence="4 6" id="KW-0326">Glycosidase</keyword>
<keyword evidence="5" id="KW-0119">Carbohydrate metabolism</keyword>
<dbReference type="CDD" id="cd00063">
    <property type="entry name" value="FN3"/>
    <property type="match status" value="1"/>
</dbReference>
<evidence type="ECO:0000313" key="11">
    <source>
        <dbReference type="Proteomes" id="UP001589693"/>
    </source>
</evidence>
<dbReference type="Gene3D" id="3.20.20.80">
    <property type="entry name" value="Glycosidases"/>
    <property type="match status" value="1"/>
</dbReference>
<feature type="chain" id="PRO_5047223725" description="chitinase" evidence="7">
    <location>
        <begin position="28"/>
        <end position="557"/>
    </location>
</feature>
<dbReference type="EMBL" id="JBHLZU010000006">
    <property type="protein sequence ID" value="MFB9903766.1"/>
    <property type="molecule type" value="Genomic_DNA"/>
</dbReference>
<evidence type="ECO:0000256" key="2">
    <source>
        <dbReference type="ARBA" id="ARBA00012729"/>
    </source>
</evidence>
<feature type="domain" description="Fibronectin type-III" evidence="8">
    <location>
        <begin position="173"/>
        <end position="254"/>
    </location>
</feature>
<evidence type="ECO:0000256" key="4">
    <source>
        <dbReference type="ARBA" id="ARBA00023295"/>
    </source>
</evidence>
<dbReference type="PROSITE" id="PS01095">
    <property type="entry name" value="GH18_1"/>
    <property type="match status" value="1"/>
</dbReference>
<dbReference type="InterPro" id="IPR050542">
    <property type="entry name" value="Glycosyl_Hydrlase18_Chitinase"/>
</dbReference>
<dbReference type="InterPro" id="IPR001579">
    <property type="entry name" value="Glyco_hydro_18_chit_AS"/>
</dbReference>
<dbReference type="EC" id="3.2.1.14" evidence="2"/>
<dbReference type="InterPro" id="IPR003961">
    <property type="entry name" value="FN3_dom"/>
</dbReference>
<name>A0ABV5ZVK2_9PSEU</name>
<dbReference type="SMART" id="SM00060">
    <property type="entry name" value="FN3"/>
    <property type="match status" value="1"/>
</dbReference>
<evidence type="ECO:0000256" key="7">
    <source>
        <dbReference type="SAM" id="SignalP"/>
    </source>
</evidence>
<dbReference type="SUPFAM" id="SSF49265">
    <property type="entry name" value="Fibronectin type III"/>
    <property type="match status" value="1"/>
</dbReference>
<evidence type="ECO:0000259" key="8">
    <source>
        <dbReference type="PROSITE" id="PS50853"/>
    </source>
</evidence>
<dbReference type="Pfam" id="PF02018">
    <property type="entry name" value="CBM_4_9"/>
    <property type="match status" value="1"/>
</dbReference>
<evidence type="ECO:0000313" key="10">
    <source>
        <dbReference type="EMBL" id="MFB9903766.1"/>
    </source>
</evidence>
<dbReference type="PROSITE" id="PS51910">
    <property type="entry name" value="GH18_2"/>
    <property type="match status" value="1"/>
</dbReference>
<comment type="caution">
    <text evidence="10">The sequence shown here is derived from an EMBL/GenBank/DDBJ whole genome shotgun (WGS) entry which is preliminary data.</text>
</comment>
<dbReference type="Pfam" id="PF00041">
    <property type="entry name" value="fn3"/>
    <property type="match status" value="1"/>
</dbReference>
<dbReference type="PANTHER" id="PTHR45708">
    <property type="entry name" value="ENDOCHITINASE"/>
    <property type="match status" value="1"/>
</dbReference>
<keyword evidence="3 6" id="KW-0378">Hydrolase</keyword>
<gene>
    <name evidence="10" type="ORF">ACFFQA_07435</name>
</gene>
<keyword evidence="11" id="KW-1185">Reference proteome</keyword>
<evidence type="ECO:0000256" key="6">
    <source>
        <dbReference type="RuleBase" id="RU000489"/>
    </source>
</evidence>
<dbReference type="PROSITE" id="PS50853">
    <property type="entry name" value="FN3"/>
    <property type="match status" value="1"/>
</dbReference>
<sequence length="557" mass="57283">MTRARLRTAALAALVVSATLSTLPAHAAANLLTNPGFETGNLAGWSCTGSAGTAISPARTGSYALSATPAGQDQARCTQTVRVQPNSTYKLSAWVKGSFVYLGAGGAGMTETSTWAPGGSDWTQLSLSFTTGATTTSVGVFTHGWYGQPAYQVDDVVLDGAPGNGGGQELPAVPSGLSATASSSSSISLAWSAVPGADGYSVYRDGAKVGNATGTSYTDTGLQPSTTHTYAVAAYNGAGESARSATISATTGREGGNPNPALPKHLLTGYWQNFVNGAAPLRIRDVNNHYDIIAIAFADADTTKPGGVTFKVDSGLSSALGGYSDADMIADIAAKKAQGKKFVFSVGGEKGNVDLSSAANVANFVESMDALIKKFGVDGLDIDLEHGMHVDNVAAASRQLQQRFGSGFVLTMAPQTIDTQPGGRYLQLLSKIKDITTVVHTQYYNSGSMNGCDGKVYSQGGVDFITAQACILLETLRADQVALGVPASPSGAGSGYVDPGVVNNALSCLAKGTNCGSFKPSKTYPDLRGAMTWSINWDKSSGDRFSNTVRPHLGGLG</sequence>
<dbReference type="Proteomes" id="UP001589693">
    <property type="component" value="Unassembled WGS sequence"/>
</dbReference>
<proteinExistence type="inferred from homology"/>
<dbReference type="InterPro" id="IPR017853">
    <property type="entry name" value="GH"/>
</dbReference>
<dbReference type="InterPro" id="IPR001223">
    <property type="entry name" value="Glyco_hydro18_cat"/>
</dbReference>
<dbReference type="SUPFAM" id="SSF49785">
    <property type="entry name" value="Galactose-binding domain-like"/>
    <property type="match status" value="1"/>
</dbReference>
<reference evidence="10 11" key="1">
    <citation type="submission" date="2024-09" db="EMBL/GenBank/DDBJ databases">
        <authorList>
            <person name="Sun Q."/>
            <person name="Mori K."/>
        </authorList>
    </citation>
    <scope>NUCLEOTIDE SEQUENCE [LARGE SCALE GENOMIC DNA]</scope>
    <source>
        <strain evidence="10 11">TBRC 7907</strain>
    </source>
</reference>
<protein>
    <recommendedName>
        <fullName evidence="2">chitinase</fullName>
        <ecNumber evidence="2">3.2.1.14</ecNumber>
    </recommendedName>
</protein>
<comment type="similarity">
    <text evidence="1">Belongs to the glycosyl hydrolase 18 family. Chitinase class II subfamily.</text>
</comment>
<dbReference type="InterPro" id="IPR003305">
    <property type="entry name" value="CenC_carb-bd"/>
</dbReference>
<dbReference type="CDD" id="cd02871">
    <property type="entry name" value="GH18_chitinase_D-like"/>
    <property type="match status" value="1"/>
</dbReference>
<evidence type="ECO:0000256" key="1">
    <source>
        <dbReference type="ARBA" id="ARBA00009121"/>
    </source>
</evidence>
<keyword evidence="5" id="KW-0624">Polysaccharide degradation</keyword>